<dbReference type="GO" id="GO:0006013">
    <property type="term" value="P:mannose metabolic process"/>
    <property type="evidence" value="ECO:0007669"/>
    <property type="project" value="InterPro"/>
</dbReference>
<dbReference type="SUPFAM" id="SSF88713">
    <property type="entry name" value="Glycoside hydrolase/deacetylase"/>
    <property type="match status" value="1"/>
</dbReference>
<dbReference type="GO" id="GO:0004559">
    <property type="term" value="F:alpha-mannosidase activity"/>
    <property type="evidence" value="ECO:0007669"/>
    <property type="project" value="UniProtKB-EC"/>
</dbReference>
<dbReference type="FunFam" id="1.20.1270.50:FF:000001">
    <property type="entry name" value="Alpha-mannosidase"/>
    <property type="match status" value="1"/>
</dbReference>
<evidence type="ECO:0000256" key="2">
    <source>
        <dbReference type="ARBA" id="ARBA00009792"/>
    </source>
</evidence>
<dbReference type="Pfam" id="PF09261">
    <property type="entry name" value="Alpha-mann_mid"/>
    <property type="match status" value="1"/>
</dbReference>
<dbReference type="InParanoid" id="A0A151ZB55"/>
<evidence type="ECO:0000313" key="13">
    <source>
        <dbReference type="Proteomes" id="UP000076078"/>
    </source>
</evidence>
<dbReference type="InterPro" id="IPR000602">
    <property type="entry name" value="Glyco_hydro_38_N"/>
</dbReference>
<dbReference type="PANTHER" id="PTHR11607:SF39">
    <property type="entry name" value="ALPHA-MANNOSIDASE D-RELATED"/>
    <property type="match status" value="1"/>
</dbReference>
<organism evidence="12 13">
    <name type="scientific">Tieghemostelium lacteum</name>
    <name type="common">Slime mold</name>
    <name type="synonym">Dictyostelium lacteum</name>
    <dbReference type="NCBI Taxonomy" id="361077"/>
    <lineage>
        <taxon>Eukaryota</taxon>
        <taxon>Amoebozoa</taxon>
        <taxon>Evosea</taxon>
        <taxon>Eumycetozoa</taxon>
        <taxon>Dictyostelia</taxon>
        <taxon>Dictyosteliales</taxon>
        <taxon>Raperosteliaceae</taxon>
        <taxon>Tieghemostelium</taxon>
    </lineage>
</organism>
<evidence type="ECO:0000256" key="9">
    <source>
        <dbReference type="RuleBase" id="RU361199"/>
    </source>
</evidence>
<dbReference type="EC" id="3.2.1.-" evidence="9"/>
<dbReference type="GO" id="GO:0005764">
    <property type="term" value="C:lysosome"/>
    <property type="evidence" value="ECO:0007669"/>
    <property type="project" value="TreeGrafter"/>
</dbReference>
<evidence type="ECO:0000256" key="6">
    <source>
        <dbReference type="ARBA" id="ARBA00022801"/>
    </source>
</evidence>
<dbReference type="EMBL" id="LODT01000035">
    <property type="protein sequence ID" value="KYQ91114.1"/>
    <property type="molecule type" value="Genomic_DNA"/>
</dbReference>
<evidence type="ECO:0000256" key="4">
    <source>
        <dbReference type="ARBA" id="ARBA00022723"/>
    </source>
</evidence>
<accession>A0A151ZB55</accession>
<dbReference type="SUPFAM" id="SSF88688">
    <property type="entry name" value="Families 57/38 glycoside transferase middle domain"/>
    <property type="match status" value="1"/>
</dbReference>
<dbReference type="InterPro" id="IPR028995">
    <property type="entry name" value="Glyco_hydro_57/38_cen_sf"/>
</dbReference>
<dbReference type="SUPFAM" id="SSF74650">
    <property type="entry name" value="Galactose mutarotase-like"/>
    <property type="match status" value="1"/>
</dbReference>
<dbReference type="Proteomes" id="UP000076078">
    <property type="component" value="Unassembled WGS sequence"/>
</dbReference>
<dbReference type="AlphaFoldDB" id="A0A151ZB55"/>
<feature type="transmembrane region" description="Helical" evidence="10">
    <location>
        <begin position="5"/>
        <end position="24"/>
    </location>
</feature>
<evidence type="ECO:0000256" key="3">
    <source>
        <dbReference type="ARBA" id="ARBA00012752"/>
    </source>
</evidence>
<dbReference type="InterPro" id="IPR037094">
    <property type="entry name" value="Glyco_hydro_38_cen_sf"/>
</dbReference>
<evidence type="ECO:0000259" key="11">
    <source>
        <dbReference type="SMART" id="SM00872"/>
    </source>
</evidence>
<name>A0A151ZB55_TIELA</name>
<keyword evidence="6 9" id="KW-0378">Hydrolase</keyword>
<dbReference type="InterPro" id="IPR011013">
    <property type="entry name" value="Gal_mutarotase_sf_dom"/>
</dbReference>
<protein>
    <recommendedName>
        <fullName evidence="3 9">Alpha-mannosidase</fullName>
        <ecNumber evidence="9">3.2.1.-</ecNumber>
    </recommendedName>
</protein>
<keyword evidence="7 9" id="KW-0862">Zinc</keyword>
<proteinExistence type="inferred from homology"/>
<dbReference type="Gene3D" id="1.20.1270.50">
    <property type="entry name" value="Glycoside hydrolase family 38, central domain"/>
    <property type="match status" value="1"/>
</dbReference>
<dbReference type="GO" id="GO:0030246">
    <property type="term" value="F:carbohydrate binding"/>
    <property type="evidence" value="ECO:0007669"/>
    <property type="project" value="InterPro"/>
</dbReference>
<dbReference type="InterPro" id="IPR011682">
    <property type="entry name" value="Glyco_hydro_38_C"/>
</dbReference>
<dbReference type="Gene3D" id="2.70.98.30">
    <property type="entry name" value="Golgi alpha-mannosidase II, domain 4"/>
    <property type="match status" value="1"/>
</dbReference>
<dbReference type="InterPro" id="IPR015341">
    <property type="entry name" value="Glyco_hydro_38_cen"/>
</dbReference>
<evidence type="ECO:0000256" key="1">
    <source>
        <dbReference type="ARBA" id="ARBA00000365"/>
    </source>
</evidence>
<evidence type="ECO:0000256" key="8">
    <source>
        <dbReference type="ARBA" id="ARBA00023295"/>
    </source>
</evidence>
<comment type="similarity">
    <text evidence="2 9">Belongs to the glycosyl hydrolase 38 family.</text>
</comment>
<dbReference type="FunCoup" id="A0A151ZB55">
    <property type="interactions" value="3"/>
</dbReference>
<dbReference type="Gene3D" id="2.60.40.1360">
    <property type="match status" value="1"/>
</dbReference>
<dbReference type="Pfam" id="PF07748">
    <property type="entry name" value="Glyco_hydro_38C"/>
    <property type="match status" value="1"/>
</dbReference>
<keyword evidence="8 9" id="KW-0326">Glycosidase</keyword>
<dbReference type="OrthoDB" id="10261055at2759"/>
<comment type="cofactor">
    <cofactor evidence="9">
        <name>Zn(2+)</name>
        <dbReference type="ChEBI" id="CHEBI:29105"/>
    </cofactor>
    <text evidence="9">Binds 1 zinc ion per subunit.</text>
</comment>
<dbReference type="STRING" id="361077.A0A151ZB55"/>
<feature type="domain" description="Glycoside hydrolase family 38 central" evidence="11">
    <location>
        <begin position="342"/>
        <end position="426"/>
    </location>
</feature>
<keyword evidence="10" id="KW-1133">Transmembrane helix</keyword>
<dbReference type="InterPro" id="IPR027291">
    <property type="entry name" value="Glyco_hydro_38_N_sf"/>
</dbReference>
<reference evidence="12 13" key="1">
    <citation type="submission" date="2015-12" db="EMBL/GenBank/DDBJ databases">
        <title>Dictyostelia acquired genes for synthesis and detection of signals that induce cell-type specialization by lateral gene transfer from prokaryotes.</title>
        <authorList>
            <person name="Gloeckner G."/>
            <person name="Schaap P."/>
        </authorList>
    </citation>
    <scope>NUCLEOTIDE SEQUENCE [LARGE SCALE GENOMIC DNA]</scope>
    <source>
        <strain evidence="12 13">TK</strain>
    </source>
</reference>
<dbReference type="InterPro" id="IPR013780">
    <property type="entry name" value="Glyco_hydro_b"/>
</dbReference>
<dbReference type="Gene3D" id="3.20.110.10">
    <property type="entry name" value="Glycoside hydrolase 38, N terminal domain"/>
    <property type="match status" value="1"/>
</dbReference>
<keyword evidence="4 9" id="KW-0479">Metal-binding</keyword>
<dbReference type="InterPro" id="IPR050843">
    <property type="entry name" value="Glycosyl_Hydrlase_38"/>
</dbReference>
<dbReference type="PANTHER" id="PTHR11607">
    <property type="entry name" value="ALPHA-MANNOSIDASE"/>
    <property type="match status" value="1"/>
</dbReference>
<comment type="caution">
    <text evidence="12">The sequence shown here is derived from an EMBL/GenBank/DDBJ whole genome shotgun (WGS) entry which is preliminary data.</text>
</comment>
<keyword evidence="13" id="KW-1185">Reference proteome</keyword>
<dbReference type="Pfam" id="PF01074">
    <property type="entry name" value="Glyco_hydro_38N"/>
    <property type="match status" value="1"/>
</dbReference>
<evidence type="ECO:0000256" key="7">
    <source>
        <dbReference type="ARBA" id="ARBA00022833"/>
    </source>
</evidence>
<dbReference type="GO" id="GO:0046872">
    <property type="term" value="F:metal ion binding"/>
    <property type="evidence" value="ECO:0007669"/>
    <property type="project" value="UniProtKB-KW"/>
</dbReference>
<keyword evidence="10" id="KW-0472">Membrane</keyword>
<keyword evidence="10" id="KW-0812">Transmembrane</keyword>
<feature type="transmembrane region" description="Helical" evidence="10">
    <location>
        <begin position="1027"/>
        <end position="1050"/>
    </location>
</feature>
<dbReference type="SMART" id="SM00872">
    <property type="entry name" value="Alpha-mann_mid"/>
    <property type="match status" value="1"/>
</dbReference>
<sequence length="1084" mass="125774">MFKEIAILILLVISIIFIIPFYIVQPKFIIDNSFRLIEKNQLELNEDVTLLAIPHSHCDSGWIDTYEDYGKTVKEILDKTVKHLIKDKNKKFSWSEISFFKKWWELRDNTLRESVRELVRDGRLEFLGGYVQNDESLASVEDVIDQMTEGHLWLQQHFNVTPTSAWQIDPFGYSSSTPYIFSRMGYTSLVINRVSTSIKDEMKDNREMEFIWRGSKTIGSPSEILVNTLFDHYSYPNVLKPHLKKSKEKKNIKKYIDHLKSVYNTKYIMIPFGDDFTFGKWDEFDQNDRTLEFLNSRKDYYGIKEIRYATVGEYFKLVSDELKSKDLPIYDGDFFPYITDDEPWTGYYSTHPVFKRQVREFSNILKNTDIFYTFANQLLTKSNNEYNNGLFNQLQSSRYSLALAQHHDAISGTARSFVMNDYAKQLNHSRINTFNTLSNTLEVLLLNNFNSSNKGGNRFTSNNLINLEDLKNGQVLSMVYLNSLGWTLQRHISFRVYSSNSIYLERLELLNSNKDSIEYQIVPIIKPSSCTKDIKNHYSIHFKIDLPPIGISTWFLRLSNWTTGRDKFSTIKKVDDPSLVVLKSQSHSISFNGKGMIQSVSSDRVYDIQSSLFEYKTSKSGAYIFAPKKKMPYLDNHSKQTYYHVDGPLVSELLVINGDEDPCQNDNNLIYTRLYKSNVNHKLFTDQIIEVGYSLKSQGNREVVLDFGMENQINSKIKDFYTDNGIELRKRTINVEKSIEYQFYPALHYATINDNINNYQLSMFVDRSLGVSSPSTGTIEVMVHRNLLQDDSKGLIWPNRDGSRSDGKLYLKLSPFNDQYDQLKKLSIQIDQTPLLMTKLIPSISQYLEEYRVNFTLLSKEMDSNVHLYSLKKYLNSQVGLRLSDLSLTKPASVNLFDLFNSEITLEDFNERSLSFTKNINNIQDNSFKKTRTALIQGSGESIKYLKKNSFSNKLLSENNTIIDPLQLKSYYLNISFHQENPLNQYNINLDSDPSVNMNRYSYDFSYYPIDESFNIDKGPMKTATTILILAIVVSISSFLLVVIIIIIILKKKKLLCFHNPKPDSTEIPPLHHDQFQPESKIIS</sequence>
<evidence type="ECO:0000256" key="10">
    <source>
        <dbReference type="SAM" id="Phobius"/>
    </source>
</evidence>
<keyword evidence="5" id="KW-0732">Signal</keyword>
<evidence type="ECO:0000313" key="12">
    <source>
        <dbReference type="EMBL" id="KYQ91114.1"/>
    </source>
</evidence>
<dbReference type="OMA" id="GDPPEFY"/>
<comment type="catalytic activity">
    <reaction evidence="1">
        <text>Hydrolysis of terminal, non-reducing alpha-D-mannose residues in alpha-D-mannosides.</text>
        <dbReference type="EC" id="3.2.1.24"/>
    </reaction>
</comment>
<dbReference type="CDD" id="cd00451">
    <property type="entry name" value="GH38N_AMII_euk"/>
    <property type="match status" value="1"/>
</dbReference>
<evidence type="ECO:0000256" key="5">
    <source>
        <dbReference type="ARBA" id="ARBA00022729"/>
    </source>
</evidence>
<gene>
    <name evidence="12" type="ORF">DLAC_08021</name>
</gene>
<dbReference type="Gene3D" id="2.60.40.1180">
    <property type="entry name" value="Golgi alpha-mannosidase II"/>
    <property type="match status" value="1"/>
</dbReference>
<dbReference type="InterPro" id="IPR011330">
    <property type="entry name" value="Glyco_hydro/deAcase_b/a-brl"/>
</dbReference>